<feature type="region of interest" description="Disordered" evidence="1">
    <location>
        <begin position="180"/>
        <end position="205"/>
    </location>
</feature>
<protein>
    <submittedName>
        <fullName evidence="2">Uncharacterized protein</fullName>
    </submittedName>
</protein>
<gene>
    <name evidence="2" type="ORF">MRATA1EN1_LOCUS7366</name>
</gene>
<proteinExistence type="predicted"/>
<feature type="compositionally biased region" description="Polar residues" evidence="1">
    <location>
        <begin position="48"/>
        <end position="59"/>
    </location>
</feature>
<evidence type="ECO:0000256" key="1">
    <source>
        <dbReference type="SAM" id="MobiDB-lite"/>
    </source>
</evidence>
<evidence type="ECO:0000313" key="2">
    <source>
        <dbReference type="EMBL" id="CAI9158404.1"/>
    </source>
</evidence>
<accession>A0ABN8YA32</accession>
<keyword evidence="3" id="KW-1185">Reference proteome</keyword>
<feature type="region of interest" description="Disordered" evidence="1">
    <location>
        <begin position="46"/>
        <end position="102"/>
    </location>
</feature>
<name>A0ABN8YA32_RANTA</name>
<organism evidence="2 3">
    <name type="scientific">Rangifer tarandus platyrhynchus</name>
    <name type="common">Svalbard reindeer</name>
    <dbReference type="NCBI Taxonomy" id="3082113"/>
    <lineage>
        <taxon>Eukaryota</taxon>
        <taxon>Metazoa</taxon>
        <taxon>Chordata</taxon>
        <taxon>Craniata</taxon>
        <taxon>Vertebrata</taxon>
        <taxon>Euteleostomi</taxon>
        <taxon>Mammalia</taxon>
        <taxon>Eutheria</taxon>
        <taxon>Laurasiatheria</taxon>
        <taxon>Artiodactyla</taxon>
        <taxon>Ruminantia</taxon>
        <taxon>Pecora</taxon>
        <taxon>Cervidae</taxon>
        <taxon>Odocoileinae</taxon>
        <taxon>Rangifer</taxon>
    </lineage>
</organism>
<dbReference type="Proteomes" id="UP001176941">
    <property type="component" value="Chromosome 17"/>
</dbReference>
<evidence type="ECO:0000313" key="3">
    <source>
        <dbReference type="Proteomes" id="UP001176941"/>
    </source>
</evidence>
<sequence>MGHAAVERAWSKTRCPRQQCLSGLPKRCACIVTSEHWVRPTFLWPQSGGRSPTPNSESCTVPHASSLHEGQTFPGALGSRDPSVFQSSGGRAPPRWRGLGAAAAHAGARRPEAVEGAQGRCGARPAGLGWAGPDRAAVFPLPGAASKQLPRRPPLTLAGSARPAAFPAVRVWVSECSRRPQRERGRRAGAAAGRTAVSGCGEGGSAAGPRGTVWAPCRGVWPAETAVFFFSCSPASLTS</sequence>
<dbReference type="EMBL" id="OX459953">
    <property type="protein sequence ID" value="CAI9158404.1"/>
    <property type="molecule type" value="Genomic_DNA"/>
</dbReference>
<reference evidence="2" key="1">
    <citation type="submission" date="2023-04" db="EMBL/GenBank/DDBJ databases">
        <authorList>
            <consortium name="ELIXIR-Norway"/>
        </authorList>
    </citation>
    <scope>NUCLEOTIDE SEQUENCE [LARGE SCALE GENOMIC DNA]</scope>
</reference>